<feature type="transmembrane region" description="Helical" evidence="5">
    <location>
        <begin position="187"/>
        <end position="206"/>
    </location>
</feature>
<evidence type="ECO:0000256" key="5">
    <source>
        <dbReference type="SAM" id="Phobius"/>
    </source>
</evidence>
<feature type="transmembrane region" description="Helical" evidence="5">
    <location>
        <begin position="376"/>
        <end position="395"/>
    </location>
</feature>
<dbReference type="GO" id="GO:0022857">
    <property type="term" value="F:transmembrane transporter activity"/>
    <property type="evidence" value="ECO:0007669"/>
    <property type="project" value="InterPro"/>
</dbReference>
<dbReference type="OrthoDB" id="6770063at2759"/>
<dbReference type="PANTHER" id="PTHR23502">
    <property type="entry name" value="MAJOR FACILITATOR SUPERFAMILY"/>
    <property type="match status" value="1"/>
</dbReference>
<keyword evidence="2 5" id="KW-0812">Transmembrane</keyword>
<feature type="transmembrane region" description="Helical" evidence="5">
    <location>
        <begin position="466"/>
        <end position="490"/>
    </location>
</feature>
<feature type="transmembrane region" description="Helical" evidence="5">
    <location>
        <begin position="155"/>
        <end position="175"/>
    </location>
</feature>
<dbReference type="PROSITE" id="PS50850">
    <property type="entry name" value="MFS"/>
    <property type="match status" value="1"/>
</dbReference>
<dbReference type="Pfam" id="PF07690">
    <property type="entry name" value="MFS_1"/>
    <property type="match status" value="1"/>
</dbReference>
<keyword evidence="8" id="KW-1185">Reference proteome</keyword>
<reference evidence="7" key="1">
    <citation type="journal article" date="2014" name="Nat. Commun.">
        <title>Multiple recent horizontal transfers of a large genomic region in cheese making fungi.</title>
        <authorList>
            <person name="Cheeseman K."/>
            <person name="Ropars J."/>
            <person name="Renault P."/>
            <person name="Dupont J."/>
            <person name="Gouzy J."/>
            <person name="Branca A."/>
            <person name="Abraham A.L."/>
            <person name="Ceppi M."/>
            <person name="Conseiller E."/>
            <person name="Debuchy R."/>
            <person name="Malagnac F."/>
            <person name="Goarin A."/>
            <person name="Silar P."/>
            <person name="Lacoste S."/>
            <person name="Sallet E."/>
            <person name="Bensimon A."/>
            <person name="Giraud T."/>
            <person name="Brygoo Y."/>
        </authorList>
    </citation>
    <scope>NUCLEOTIDE SEQUENCE [LARGE SCALE GENOMIC DNA]</scope>
    <source>
        <strain evidence="7">FM164</strain>
    </source>
</reference>
<feature type="transmembrane region" description="Helical" evidence="5">
    <location>
        <begin position="100"/>
        <end position="118"/>
    </location>
</feature>
<dbReference type="EMBL" id="HG792015">
    <property type="protein sequence ID" value="CDM27258.1"/>
    <property type="molecule type" value="Genomic_DNA"/>
</dbReference>
<dbReference type="FunFam" id="1.20.1250.20:FF:000011">
    <property type="entry name" value="MFS multidrug transporter, putative"/>
    <property type="match status" value="1"/>
</dbReference>
<sequence length="505" mass="55447">MGPSISNDNPHQVYDEVHKRAITENAFQEKAEIQETHQSLTIDFEEDDPGNPLNWPRLKKWIMTTVVSLSVFLMPLSSSIVAPELSTIKGELHMSSSLEAVLVLSTFVLTYCLSPLILGPLSEIFGRATVLHSGNSFYLIFNLVCGFARNKGELLASRLLSGVGGAGGLVVGAGIISDCFSKEERGWVIAIYNLGPVFGPSLGAVIGGFTTQYTTWRWTFWATSIFDGALIVVGLLVMEETYPPVILAKRKAKMLKTAVTNTPLLKTPYEKPDQSLGQLYRNSLLRPLQLLRVQPIVQILAIFYAYLYGLMYLVLSTFTTLWEEKYHQPVGPASLNYLALGIGYLLGSQICGFLADPIYRALKKKHGGNGKPEFRAVLMFPASILAPVGLLWYGWGAQAVTHWIVPDLGIGLFACAAMILFQCTSAYLYEAFTLYAASATGAVYILRGLTGFGFPLFGPRMYQSLGYGWGSTMLALVAIIMGCPVPVVLWRYGERLRARSSYAIG</sequence>
<organism evidence="7 8">
    <name type="scientific">Penicillium roqueforti (strain FM164)</name>
    <dbReference type="NCBI Taxonomy" id="1365484"/>
    <lineage>
        <taxon>Eukaryota</taxon>
        <taxon>Fungi</taxon>
        <taxon>Dikarya</taxon>
        <taxon>Ascomycota</taxon>
        <taxon>Pezizomycotina</taxon>
        <taxon>Eurotiomycetes</taxon>
        <taxon>Eurotiomycetidae</taxon>
        <taxon>Eurotiales</taxon>
        <taxon>Aspergillaceae</taxon>
        <taxon>Penicillium</taxon>
    </lineage>
</organism>
<feature type="transmembrane region" description="Helical" evidence="5">
    <location>
        <begin position="401"/>
        <end position="421"/>
    </location>
</feature>
<name>W6PSV1_PENRF</name>
<dbReference type="OMA" id="WTIMATI"/>
<feature type="transmembrane region" description="Helical" evidence="5">
    <location>
        <begin position="130"/>
        <end position="149"/>
    </location>
</feature>
<comment type="subcellular location">
    <subcellularLocation>
        <location evidence="1">Membrane</location>
        <topology evidence="1">Multi-pass membrane protein</topology>
    </subcellularLocation>
</comment>
<dbReference type="AlphaFoldDB" id="W6PSV1"/>
<dbReference type="STRING" id="1365484.W6PSV1"/>
<dbReference type="Proteomes" id="UP000030686">
    <property type="component" value="Unassembled WGS sequence"/>
</dbReference>
<dbReference type="GO" id="GO:0016020">
    <property type="term" value="C:membrane"/>
    <property type="evidence" value="ECO:0007669"/>
    <property type="project" value="UniProtKB-SubCell"/>
</dbReference>
<dbReference type="Gene3D" id="1.20.1250.20">
    <property type="entry name" value="MFS general substrate transporter like domains"/>
    <property type="match status" value="1"/>
</dbReference>
<feature type="transmembrane region" description="Helical" evidence="5">
    <location>
        <begin position="61"/>
        <end position="80"/>
    </location>
</feature>
<feature type="transmembrane region" description="Helical" evidence="5">
    <location>
        <begin position="296"/>
        <end position="315"/>
    </location>
</feature>
<keyword evidence="3 5" id="KW-1133">Transmembrane helix</keyword>
<evidence type="ECO:0000256" key="1">
    <source>
        <dbReference type="ARBA" id="ARBA00004141"/>
    </source>
</evidence>
<dbReference type="InterPro" id="IPR036259">
    <property type="entry name" value="MFS_trans_sf"/>
</dbReference>
<evidence type="ECO:0000256" key="4">
    <source>
        <dbReference type="ARBA" id="ARBA00023136"/>
    </source>
</evidence>
<protein>
    <submittedName>
        <fullName evidence="7">Major facilitator superfamily</fullName>
    </submittedName>
</protein>
<evidence type="ECO:0000256" key="3">
    <source>
        <dbReference type="ARBA" id="ARBA00022989"/>
    </source>
</evidence>
<accession>W6PSV1</accession>
<dbReference type="CDD" id="cd17323">
    <property type="entry name" value="MFS_Tpo1_MDR_like"/>
    <property type="match status" value="1"/>
</dbReference>
<dbReference type="PANTHER" id="PTHR23502:SF60">
    <property type="entry name" value="MAJOR FACILITATOR SUPERFAMILY (MFS) PROFILE DOMAIN-CONTAINING PROTEIN-RELATED"/>
    <property type="match status" value="1"/>
</dbReference>
<dbReference type="SUPFAM" id="SSF103473">
    <property type="entry name" value="MFS general substrate transporter"/>
    <property type="match status" value="1"/>
</dbReference>
<feature type="domain" description="Major facilitator superfamily (MFS) profile" evidence="6">
    <location>
        <begin position="63"/>
        <end position="496"/>
    </location>
</feature>
<feature type="transmembrane region" description="Helical" evidence="5">
    <location>
        <begin position="335"/>
        <end position="355"/>
    </location>
</feature>
<dbReference type="InterPro" id="IPR020846">
    <property type="entry name" value="MFS_dom"/>
</dbReference>
<keyword evidence="4 5" id="KW-0472">Membrane</keyword>
<gene>
    <name evidence="7" type="ORF">PROQFM164_S01g001067</name>
</gene>
<evidence type="ECO:0000256" key="2">
    <source>
        <dbReference type="ARBA" id="ARBA00022692"/>
    </source>
</evidence>
<evidence type="ECO:0000259" key="6">
    <source>
        <dbReference type="PROSITE" id="PS50850"/>
    </source>
</evidence>
<proteinExistence type="predicted"/>
<dbReference type="InterPro" id="IPR011701">
    <property type="entry name" value="MFS"/>
</dbReference>
<evidence type="ECO:0000313" key="7">
    <source>
        <dbReference type="EMBL" id="CDM27258.1"/>
    </source>
</evidence>
<evidence type="ECO:0000313" key="8">
    <source>
        <dbReference type="Proteomes" id="UP000030686"/>
    </source>
</evidence>
<feature type="transmembrane region" description="Helical" evidence="5">
    <location>
        <begin position="428"/>
        <end position="446"/>
    </location>
</feature>